<evidence type="ECO:0008006" key="3">
    <source>
        <dbReference type="Google" id="ProtNLM"/>
    </source>
</evidence>
<evidence type="ECO:0000313" key="1">
    <source>
        <dbReference type="EMBL" id="GHH28298.1"/>
    </source>
</evidence>
<comment type="caution">
    <text evidence="1">The sequence shown here is derived from an EMBL/GenBank/DDBJ whole genome shotgun (WGS) entry which is preliminary data.</text>
</comment>
<sequence>MDEAEVWAPEACTLPTAERPFRVAEFDDLLATARRHRPERTRLVLDLEPRPEVAARAADLAVRETGCCSFFTFELTATGGGLTLAISVPEAQAQVLDALAAR</sequence>
<evidence type="ECO:0000313" key="2">
    <source>
        <dbReference type="Proteomes" id="UP000605568"/>
    </source>
</evidence>
<keyword evidence="2" id="KW-1185">Reference proteome</keyword>
<dbReference type="RefSeq" id="WP_191295542.1">
    <property type="nucleotide sequence ID" value="NZ_BNAR01000001.1"/>
</dbReference>
<organism evidence="1 2">
    <name type="scientific">Lentzea cavernae</name>
    <dbReference type="NCBI Taxonomy" id="2020703"/>
    <lineage>
        <taxon>Bacteria</taxon>
        <taxon>Bacillati</taxon>
        <taxon>Actinomycetota</taxon>
        <taxon>Actinomycetes</taxon>
        <taxon>Pseudonocardiales</taxon>
        <taxon>Pseudonocardiaceae</taxon>
        <taxon>Lentzea</taxon>
    </lineage>
</organism>
<reference evidence="2" key="1">
    <citation type="journal article" date="2019" name="Int. J. Syst. Evol. Microbiol.">
        <title>The Global Catalogue of Microorganisms (GCM) 10K type strain sequencing project: providing services to taxonomists for standard genome sequencing and annotation.</title>
        <authorList>
            <consortium name="The Broad Institute Genomics Platform"/>
            <consortium name="The Broad Institute Genome Sequencing Center for Infectious Disease"/>
            <person name="Wu L."/>
            <person name="Ma J."/>
        </authorList>
    </citation>
    <scope>NUCLEOTIDE SEQUENCE [LARGE SCALE GENOMIC DNA]</scope>
    <source>
        <strain evidence="2">CGMCC 4.7367</strain>
    </source>
</reference>
<name>A0ABQ3LXI3_9PSEU</name>
<dbReference type="Proteomes" id="UP000605568">
    <property type="component" value="Unassembled WGS sequence"/>
</dbReference>
<protein>
    <recommendedName>
        <fullName evidence="3">Arsenate reductase</fullName>
    </recommendedName>
</protein>
<accession>A0ABQ3LXI3</accession>
<proteinExistence type="predicted"/>
<dbReference type="EMBL" id="BNAR01000001">
    <property type="protein sequence ID" value="GHH28298.1"/>
    <property type="molecule type" value="Genomic_DNA"/>
</dbReference>
<gene>
    <name evidence="1" type="ORF">GCM10017774_02230</name>
</gene>